<evidence type="ECO:0000256" key="1">
    <source>
        <dbReference type="ARBA" id="ARBA00004401"/>
    </source>
</evidence>
<keyword evidence="11" id="KW-0961">Cell wall biogenesis/degradation</keyword>
<keyword evidence="7 17" id="KW-1133">Transmembrane helix</keyword>
<dbReference type="PANTHER" id="PTHR31297">
    <property type="entry name" value="GLUCAN ENDO-1,6-BETA-GLUCOSIDASE B"/>
    <property type="match status" value="1"/>
</dbReference>
<evidence type="ECO:0000256" key="12">
    <source>
        <dbReference type="ARBA" id="ARBA00036824"/>
    </source>
</evidence>
<evidence type="ECO:0000256" key="10">
    <source>
        <dbReference type="ARBA" id="ARBA00023295"/>
    </source>
</evidence>
<evidence type="ECO:0000256" key="11">
    <source>
        <dbReference type="ARBA" id="ARBA00023316"/>
    </source>
</evidence>
<evidence type="ECO:0000256" key="7">
    <source>
        <dbReference type="ARBA" id="ARBA00022989"/>
    </source>
</evidence>
<evidence type="ECO:0000256" key="17">
    <source>
        <dbReference type="SAM" id="Phobius"/>
    </source>
</evidence>
<feature type="region of interest" description="Disordered" evidence="16">
    <location>
        <begin position="283"/>
        <end position="305"/>
    </location>
</feature>
<name>A0ABQ0KYM8_MYCCL</name>
<evidence type="ECO:0000313" key="20">
    <source>
        <dbReference type="Proteomes" id="UP000815677"/>
    </source>
</evidence>
<dbReference type="Pfam" id="PF00150">
    <property type="entry name" value="Cellulase"/>
    <property type="match status" value="1"/>
</dbReference>
<feature type="compositionally biased region" description="Low complexity" evidence="16">
    <location>
        <begin position="456"/>
        <end position="468"/>
    </location>
</feature>
<feature type="transmembrane region" description="Helical" evidence="17">
    <location>
        <begin position="420"/>
        <end position="444"/>
    </location>
</feature>
<dbReference type="SUPFAM" id="SSF55811">
    <property type="entry name" value="Nudix"/>
    <property type="match status" value="1"/>
</dbReference>
<comment type="catalytic activity">
    <reaction evidence="12">
        <text>Successive hydrolysis of beta-D-glucose units from the non-reducing ends of (1-&gt;3)-beta-D-glucans, releasing alpha-glucose.</text>
        <dbReference type="EC" id="3.2.1.58"/>
    </reaction>
</comment>
<dbReference type="Proteomes" id="UP000815677">
    <property type="component" value="Unassembled WGS sequence"/>
</dbReference>
<comment type="similarity">
    <text evidence="2">Belongs to the glycosyl hydrolase 5 (cellulase A) family.</text>
</comment>
<evidence type="ECO:0000256" key="2">
    <source>
        <dbReference type="ARBA" id="ARBA00005641"/>
    </source>
</evidence>
<dbReference type="PROSITE" id="PS51462">
    <property type="entry name" value="NUDIX"/>
    <property type="match status" value="1"/>
</dbReference>
<sequence>MPPPDAKPKPLNLLEYHRPKRIRVSRADREGRIPHLSTESKQCLRNLASHRAKPLPFPLPRSRCAAVLVALFVGRSGDLYVLLNRRSATLRSYAGDTSLPGGKVEKRDRTIEDTARREAFEEIGLPLDRLKVPLLCVLEPFLASNNLVVTPVVVLILDNTLRPILNTAEVASLFSHPLSGFLSSTPPFPTEPELIEVPYHTYNEWTSPGPNGTERIYRAHRFLTGREAGGIKPVFGLTSAILIHAATIAHGHEPDFEVFHPNSMTMHERIAWAVLTKPVFSNAGGDRAGQDEGEEEQATKKGRSEVIAADLTKSANLYERQASWPLIRCSSMTEPIILRVSRVYGLTRDEELKQEDSAPKKTGQPRANVHDMFHSMGDDRTITPSLHGSDGSTPALLTPKKELGSSPLAHTPQRSKRARVLLPILLAGLVAVILAVVLPVYFVVVKKHNNNDAAATSSTGSTGGSTSSSGGGTGSPTSNTLAVSGGDGSVVVTTNGEGFVYNNSFGGFWYYDSANPLVGGRANDWTPMLNETWTWGEDRVYGVNLGGWFVLEPFIAPALFQEYPTAIDEWSLSTLMRADGTLQQKLEAHYDTFITEEDLAQIAAAGLNWIRVPIPFWAVSTWSDVGSDSYPGAGTTAEPFLEGVAWPYIVRLLTWARKYGLRVNLDLHTIPGSQNGFNHSGKDGQINFMNGPMGYANAQRAADIIRTIAEFLAQDEWTDVVQMFGILNEPRLAIIGQDQVFSFYYEMYQMIRNITGIGEGHGQYITLHDGFLGLSKWGGFLTGSDRVIIDTHPYFSFQASFSDAIHPGRS</sequence>
<evidence type="ECO:0000256" key="13">
    <source>
        <dbReference type="ARBA" id="ARBA00037126"/>
    </source>
</evidence>
<feature type="compositionally biased region" description="Polar residues" evidence="16">
    <location>
        <begin position="382"/>
        <end position="392"/>
    </location>
</feature>
<dbReference type="Pfam" id="PF00293">
    <property type="entry name" value="NUDIX"/>
    <property type="match status" value="1"/>
</dbReference>
<dbReference type="EMBL" id="DF839234">
    <property type="protein sequence ID" value="GAT43725.1"/>
    <property type="molecule type" value="Genomic_DNA"/>
</dbReference>
<evidence type="ECO:0000256" key="5">
    <source>
        <dbReference type="ARBA" id="ARBA00022801"/>
    </source>
</evidence>
<evidence type="ECO:0000256" key="9">
    <source>
        <dbReference type="ARBA" id="ARBA00023180"/>
    </source>
</evidence>
<dbReference type="PANTHER" id="PTHR31297:SF34">
    <property type="entry name" value="GLUCAN 1,3-BETA-GLUCOSIDASE 2"/>
    <property type="match status" value="1"/>
</dbReference>
<evidence type="ECO:0000259" key="18">
    <source>
        <dbReference type="PROSITE" id="PS51462"/>
    </source>
</evidence>
<evidence type="ECO:0000256" key="8">
    <source>
        <dbReference type="ARBA" id="ARBA00023136"/>
    </source>
</evidence>
<evidence type="ECO:0000256" key="3">
    <source>
        <dbReference type="ARBA" id="ARBA00022475"/>
    </source>
</evidence>
<feature type="domain" description="Nudix hydrolase" evidence="18">
    <location>
        <begin position="62"/>
        <end position="198"/>
    </location>
</feature>
<proteinExistence type="inferred from homology"/>
<evidence type="ECO:0000256" key="16">
    <source>
        <dbReference type="SAM" id="MobiDB-lite"/>
    </source>
</evidence>
<dbReference type="InterPro" id="IPR000086">
    <property type="entry name" value="NUDIX_hydrolase_dom"/>
</dbReference>
<keyword evidence="6" id="KW-0735">Signal-anchor</keyword>
<keyword evidence="4 17" id="KW-0812">Transmembrane</keyword>
<dbReference type="Gene3D" id="3.90.79.10">
    <property type="entry name" value="Nucleoside Triphosphate Pyrophosphohydrolase"/>
    <property type="match status" value="1"/>
</dbReference>
<organism evidence="19 20">
    <name type="scientific">Mycena chlorophos</name>
    <name type="common">Agaric fungus</name>
    <name type="synonym">Agaricus chlorophos</name>
    <dbReference type="NCBI Taxonomy" id="658473"/>
    <lineage>
        <taxon>Eukaryota</taxon>
        <taxon>Fungi</taxon>
        <taxon>Dikarya</taxon>
        <taxon>Basidiomycota</taxon>
        <taxon>Agaricomycotina</taxon>
        <taxon>Agaricomycetes</taxon>
        <taxon>Agaricomycetidae</taxon>
        <taxon>Agaricales</taxon>
        <taxon>Marasmiineae</taxon>
        <taxon>Mycenaceae</taxon>
        <taxon>Mycena</taxon>
    </lineage>
</organism>
<keyword evidence="3" id="KW-1003">Cell membrane</keyword>
<dbReference type="SUPFAM" id="SSF51445">
    <property type="entry name" value="(Trans)glycosidases"/>
    <property type="match status" value="1"/>
</dbReference>
<evidence type="ECO:0000256" key="6">
    <source>
        <dbReference type="ARBA" id="ARBA00022968"/>
    </source>
</evidence>
<evidence type="ECO:0000256" key="15">
    <source>
        <dbReference type="ARBA" id="ARBA00041260"/>
    </source>
</evidence>
<feature type="region of interest" description="Disordered" evidence="16">
    <location>
        <begin position="351"/>
        <end position="412"/>
    </location>
</feature>
<dbReference type="InterPro" id="IPR045121">
    <property type="entry name" value="CoAse"/>
</dbReference>
<dbReference type="InterPro" id="IPR050386">
    <property type="entry name" value="Glycosyl_hydrolase_5"/>
</dbReference>
<evidence type="ECO:0000256" key="4">
    <source>
        <dbReference type="ARBA" id="ARBA00022692"/>
    </source>
</evidence>
<keyword evidence="20" id="KW-1185">Reference proteome</keyword>
<protein>
    <recommendedName>
        <fullName evidence="14">glucan 1,3-beta-glucosidase</fullName>
        <ecNumber evidence="14">3.2.1.58</ecNumber>
    </recommendedName>
    <alternativeName>
        <fullName evidence="15">Exo-1,3-beta-glucanase D</fullName>
    </alternativeName>
</protein>
<reference evidence="19" key="1">
    <citation type="submission" date="2014-09" db="EMBL/GenBank/DDBJ databases">
        <title>Genome sequence of the luminous mushroom Mycena chlorophos for searching fungal bioluminescence genes.</title>
        <authorList>
            <person name="Tanaka Y."/>
            <person name="Kasuga D."/>
            <person name="Oba Y."/>
            <person name="Hase S."/>
            <person name="Sato K."/>
            <person name="Oba Y."/>
            <person name="Sakakibara Y."/>
        </authorList>
    </citation>
    <scope>NUCLEOTIDE SEQUENCE</scope>
</reference>
<feature type="region of interest" description="Disordered" evidence="16">
    <location>
        <begin position="452"/>
        <end position="482"/>
    </location>
</feature>
<comment type="subcellular location">
    <subcellularLocation>
        <location evidence="1">Cell membrane</location>
        <topology evidence="1">Single-pass type II membrane protein</topology>
    </subcellularLocation>
</comment>
<dbReference type="CDD" id="cd03426">
    <property type="entry name" value="NUDIX_CoAse_Nudt7"/>
    <property type="match status" value="1"/>
</dbReference>
<dbReference type="EC" id="3.2.1.58" evidence="14"/>
<dbReference type="Gene3D" id="3.20.20.80">
    <property type="entry name" value="Glycosidases"/>
    <property type="match status" value="1"/>
</dbReference>
<accession>A0ABQ0KYM8</accession>
<keyword evidence="5 19" id="KW-0378">Hydrolase</keyword>
<dbReference type="InterPro" id="IPR017853">
    <property type="entry name" value="GH"/>
</dbReference>
<evidence type="ECO:0000313" key="19">
    <source>
        <dbReference type="EMBL" id="GAT43725.1"/>
    </source>
</evidence>
<dbReference type="InterPro" id="IPR015797">
    <property type="entry name" value="NUDIX_hydrolase-like_dom_sf"/>
</dbReference>
<keyword evidence="8 17" id="KW-0472">Membrane</keyword>
<keyword evidence="9" id="KW-0325">Glycoprotein</keyword>
<keyword evidence="10" id="KW-0326">Glycosidase</keyword>
<comment type="function">
    <text evidence="13">Glucosidase involved in the degradation of cellulosic biomass. Active on lichenan.</text>
</comment>
<evidence type="ECO:0000256" key="14">
    <source>
        <dbReference type="ARBA" id="ARBA00038929"/>
    </source>
</evidence>
<dbReference type="GO" id="GO:0016787">
    <property type="term" value="F:hydrolase activity"/>
    <property type="evidence" value="ECO:0007669"/>
    <property type="project" value="UniProtKB-KW"/>
</dbReference>
<dbReference type="InterPro" id="IPR001547">
    <property type="entry name" value="Glyco_hydro_5"/>
</dbReference>
<feature type="compositionally biased region" description="Basic and acidic residues" evidence="16">
    <location>
        <begin position="368"/>
        <end position="381"/>
    </location>
</feature>
<gene>
    <name evidence="19" type="ORF">MCHLO_01395</name>
</gene>